<gene>
    <name evidence="1" type="ORF">Q2T77_28970</name>
</gene>
<organism evidence="1 2">
    <name type="scientific">Variovorax ginsengisoli</name>
    <dbReference type="NCBI Taxonomy" id="363844"/>
    <lineage>
        <taxon>Bacteria</taxon>
        <taxon>Pseudomonadati</taxon>
        <taxon>Pseudomonadota</taxon>
        <taxon>Betaproteobacteria</taxon>
        <taxon>Burkholderiales</taxon>
        <taxon>Comamonadaceae</taxon>
        <taxon>Variovorax</taxon>
    </lineage>
</organism>
<dbReference type="EMBL" id="JAUKVY010000027">
    <property type="protein sequence ID" value="MDO1536326.1"/>
    <property type="molecule type" value="Genomic_DNA"/>
</dbReference>
<dbReference type="Proteomes" id="UP001169027">
    <property type="component" value="Unassembled WGS sequence"/>
</dbReference>
<evidence type="ECO:0000313" key="2">
    <source>
        <dbReference type="Proteomes" id="UP001169027"/>
    </source>
</evidence>
<evidence type="ECO:0000313" key="1">
    <source>
        <dbReference type="EMBL" id="MDO1536326.1"/>
    </source>
</evidence>
<protein>
    <submittedName>
        <fullName evidence="1">Uncharacterized protein</fullName>
    </submittedName>
</protein>
<name>A0ABT8SBN3_9BURK</name>
<keyword evidence="2" id="KW-1185">Reference proteome</keyword>
<proteinExistence type="predicted"/>
<reference evidence="1" key="1">
    <citation type="submission" date="2023-06" db="EMBL/GenBank/DDBJ databases">
        <authorList>
            <person name="Jiang Y."/>
            <person name="Liu Q."/>
        </authorList>
    </citation>
    <scope>NUCLEOTIDE SEQUENCE</scope>
    <source>
        <strain evidence="1">CGMCC 1.12090</strain>
    </source>
</reference>
<sequence>MNTTTQADVPRSLRPAVRNPLIELPAAREIQALPEDTRKHLRALLLDIRASAQAKAQHSWRFSKAPMAFYWKVVSVYSGHIARLLQ</sequence>
<comment type="caution">
    <text evidence="1">The sequence shown here is derived from an EMBL/GenBank/DDBJ whole genome shotgun (WGS) entry which is preliminary data.</text>
</comment>
<accession>A0ABT8SBN3</accession>
<dbReference type="RefSeq" id="WP_301814337.1">
    <property type="nucleotide sequence ID" value="NZ_JAUJZH010000027.1"/>
</dbReference>